<accession>A0A7W9PS87</accession>
<evidence type="ECO:0000256" key="4">
    <source>
        <dbReference type="SAM" id="MobiDB-lite"/>
    </source>
</evidence>
<dbReference type="InterPro" id="IPR015943">
    <property type="entry name" value="WD40/YVTN_repeat-like_dom_sf"/>
</dbReference>
<protein>
    <submittedName>
        <fullName evidence="7">WD40 repeat protein</fullName>
    </submittedName>
</protein>
<keyword evidence="1 3" id="KW-0853">WD repeat</keyword>
<dbReference type="InterPro" id="IPR010982">
    <property type="entry name" value="Lambda_DNA-bd_dom_sf"/>
</dbReference>
<feature type="repeat" description="WD" evidence="3">
    <location>
        <begin position="971"/>
        <end position="1005"/>
    </location>
</feature>
<evidence type="ECO:0000256" key="5">
    <source>
        <dbReference type="SAM" id="Phobius"/>
    </source>
</evidence>
<dbReference type="Pfam" id="PF20703">
    <property type="entry name" value="nSTAND1"/>
    <property type="match status" value="1"/>
</dbReference>
<dbReference type="InterPro" id="IPR049052">
    <property type="entry name" value="nSTAND1"/>
</dbReference>
<evidence type="ECO:0000256" key="2">
    <source>
        <dbReference type="ARBA" id="ARBA00022737"/>
    </source>
</evidence>
<keyword evidence="5" id="KW-0812">Transmembrane</keyword>
<dbReference type="Gene3D" id="2.130.10.10">
    <property type="entry name" value="YVTN repeat-like/Quinoprotein amine dehydrogenase"/>
    <property type="match status" value="3"/>
</dbReference>
<keyword evidence="5" id="KW-1133">Transmembrane helix</keyword>
<dbReference type="SUPFAM" id="SSF47413">
    <property type="entry name" value="lambda repressor-like DNA-binding domains"/>
    <property type="match status" value="1"/>
</dbReference>
<dbReference type="InterPro" id="IPR001387">
    <property type="entry name" value="Cro/C1-type_HTH"/>
</dbReference>
<dbReference type="AlphaFoldDB" id="A0A7W9PS87"/>
<feature type="transmembrane region" description="Helical" evidence="5">
    <location>
        <begin position="521"/>
        <end position="542"/>
    </location>
</feature>
<dbReference type="CDD" id="cd00093">
    <property type="entry name" value="HTH_XRE"/>
    <property type="match status" value="1"/>
</dbReference>
<dbReference type="Proteomes" id="UP000585836">
    <property type="component" value="Unassembled WGS sequence"/>
</dbReference>
<reference evidence="7 8" key="1">
    <citation type="submission" date="2020-08" db="EMBL/GenBank/DDBJ databases">
        <title>Genomic Encyclopedia of Type Strains, Phase III (KMG-III): the genomes of soil and plant-associated and newly described type strains.</title>
        <authorList>
            <person name="Whitman W."/>
        </authorList>
    </citation>
    <scope>NUCLEOTIDE SEQUENCE [LARGE SCALE GENOMIC DNA]</scope>
    <source>
        <strain evidence="7 8">CECT 3313</strain>
    </source>
</reference>
<evidence type="ECO:0000259" key="6">
    <source>
        <dbReference type="PROSITE" id="PS50943"/>
    </source>
</evidence>
<dbReference type="PROSITE" id="PS50943">
    <property type="entry name" value="HTH_CROC1"/>
    <property type="match status" value="1"/>
</dbReference>
<evidence type="ECO:0000313" key="8">
    <source>
        <dbReference type="Proteomes" id="UP000585836"/>
    </source>
</evidence>
<dbReference type="PANTHER" id="PTHR19848">
    <property type="entry name" value="WD40 REPEAT PROTEIN"/>
    <property type="match status" value="1"/>
</dbReference>
<comment type="caution">
    <text evidence="7">The sequence shown here is derived from an EMBL/GenBank/DDBJ whole genome shotgun (WGS) entry which is preliminary data.</text>
</comment>
<dbReference type="PROSITE" id="PS50294">
    <property type="entry name" value="WD_REPEATS_REGION"/>
    <property type="match status" value="1"/>
</dbReference>
<dbReference type="SUPFAM" id="SSF52540">
    <property type="entry name" value="P-loop containing nucleoside triphosphate hydrolases"/>
    <property type="match status" value="1"/>
</dbReference>
<dbReference type="InterPro" id="IPR027417">
    <property type="entry name" value="P-loop_NTPase"/>
</dbReference>
<dbReference type="Pfam" id="PF13560">
    <property type="entry name" value="HTH_31"/>
    <property type="match status" value="1"/>
</dbReference>
<organism evidence="7 8">
    <name type="scientific">Streptomyces echinatus</name>
    <dbReference type="NCBI Taxonomy" id="67293"/>
    <lineage>
        <taxon>Bacteria</taxon>
        <taxon>Bacillati</taxon>
        <taxon>Actinomycetota</taxon>
        <taxon>Actinomycetes</taxon>
        <taxon>Kitasatosporales</taxon>
        <taxon>Streptomycetaceae</taxon>
        <taxon>Streptomyces</taxon>
    </lineage>
</organism>
<keyword evidence="2" id="KW-0677">Repeat</keyword>
<proteinExistence type="predicted"/>
<name>A0A7W9PS87_9ACTN</name>
<dbReference type="EMBL" id="JACHJK010000003">
    <property type="protein sequence ID" value="MBB5926458.1"/>
    <property type="molecule type" value="Genomic_DNA"/>
</dbReference>
<keyword evidence="8" id="KW-1185">Reference proteome</keyword>
<dbReference type="SMART" id="SM00530">
    <property type="entry name" value="HTH_XRE"/>
    <property type="match status" value="1"/>
</dbReference>
<evidence type="ECO:0000313" key="7">
    <source>
        <dbReference type="EMBL" id="MBB5926458.1"/>
    </source>
</evidence>
<sequence length="1075" mass="116573">MAGRREAPVDPGAGPVQQFAFELRELRTEAGGITYRVLADRAGYSVTTLSQAAAGEQLPTLPVALAYVRACGGDPVEWEARWKHAVEEASAGSQDAGADADSPYRGLARFETCDSGRFFGRDRLTADLLELARRRRFAAVFGPSGSGKSSLLRAGLIPALQHTRDAGMHLATIRILTPGDRPARTHCGLMAPGTGPGNDGADTFVIVDQFEEIFTLCQDPTERARFLDLLLSARRPESRLRVLIAVRADFYGRCAEHPGLAEALRDANLLVGPMSPAELRAAIVKPAAAQGLTVERALTSHLVEDVADAAGGLPLLSHVLRETWRRRRGKTMTLAGYEAAGGLEGAVAKTAEAVYGQFTEAQAVAARRLLLRLVAPGEGTPDTRRPADRKEIEATGPQAAATSQALEALARARLLTLDGDTVDLAHESVLTAWPRLHGWIEEDRERLRAHRKLTEAARSWEELDRDPGALYRGSRLIAAREHFGKGAPEDLTSLEHAFLTTSLQAREQEARATARTTRRLHLLRAGLSALAVLALIAGLVAWQESRFGDQRLADATSRRVAAAAEAMRYADPLTAMRLSVAAWRISPTLEAKAALVGSMTQREQDVLNGPGVGVVGNRFLSSDGRTLVASGNDQVSMWDVDSRRRTHSLRTRPNTSAYDLSPDGSHLLMAVGDTMRLQDMTSGRTASLPFKFGDAYAVFTANAENLKVVTGHSVILWNTRRRHTVFQRGSRTPVRSTLDASGRFMALCTAPTVLEVWDTQAPERVRVWRSDTVSEKVCRGGITSVALDPGRRILMVVTDVGLRTWSWDSGKELPSAPEVGPNQFLWDYDGRFLVTADDDMMRVWRVADLSTPVYRYPLHRRGVREVSLDTEYRMIRYLEEQPASAAVVRTLYLGDALSREWHDAPAEAEPSSSGQIGGRLTTVAPGPPGSDRVATGDEAGWVTIWDQAQKRRLSVFLGTAGATGGEEPGSVTALTYSSDGQFLAVGGSTGTVRLWDAGTSRPLGSTLLTAGDSVRSLTFARDGTTLTVDGEHTPPHSYALTPESIVKTICHRSRGGLRTADWKSLIPEVPSRPTC</sequence>
<evidence type="ECO:0000256" key="1">
    <source>
        <dbReference type="ARBA" id="ARBA00022574"/>
    </source>
</evidence>
<feature type="region of interest" description="Disordered" evidence="4">
    <location>
        <begin position="903"/>
        <end position="931"/>
    </location>
</feature>
<feature type="domain" description="HTH cro/C1-type" evidence="6">
    <location>
        <begin position="23"/>
        <end position="78"/>
    </location>
</feature>
<dbReference type="Gene3D" id="1.10.260.40">
    <property type="entry name" value="lambda repressor-like DNA-binding domains"/>
    <property type="match status" value="1"/>
</dbReference>
<dbReference type="RefSeq" id="WP_225817315.1">
    <property type="nucleotide sequence ID" value="NZ_BAAAWF010000083.1"/>
</dbReference>
<dbReference type="InterPro" id="IPR011047">
    <property type="entry name" value="Quinoprotein_ADH-like_sf"/>
</dbReference>
<dbReference type="PROSITE" id="PS50082">
    <property type="entry name" value="WD_REPEATS_2"/>
    <property type="match status" value="1"/>
</dbReference>
<evidence type="ECO:0000256" key="3">
    <source>
        <dbReference type="PROSITE-ProRule" id="PRU00221"/>
    </source>
</evidence>
<dbReference type="Pfam" id="PF00400">
    <property type="entry name" value="WD40"/>
    <property type="match status" value="1"/>
</dbReference>
<dbReference type="SUPFAM" id="SSF50998">
    <property type="entry name" value="Quinoprotein alcohol dehydrogenase-like"/>
    <property type="match status" value="1"/>
</dbReference>
<dbReference type="GO" id="GO:0003677">
    <property type="term" value="F:DNA binding"/>
    <property type="evidence" value="ECO:0007669"/>
    <property type="project" value="InterPro"/>
</dbReference>
<dbReference type="PANTHER" id="PTHR19848:SF8">
    <property type="entry name" value="F-BOX AND WD REPEAT DOMAIN CONTAINING 7"/>
    <property type="match status" value="1"/>
</dbReference>
<dbReference type="Gene3D" id="3.40.50.300">
    <property type="entry name" value="P-loop containing nucleotide triphosphate hydrolases"/>
    <property type="match status" value="1"/>
</dbReference>
<dbReference type="SMART" id="SM00320">
    <property type="entry name" value="WD40"/>
    <property type="match status" value="4"/>
</dbReference>
<dbReference type="InterPro" id="IPR001680">
    <property type="entry name" value="WD40_rpt"/>
</dbReference>
<keyword evidence="5" id="KW-0472">Membrane</keyword>
<gene>
    <name evidence="7" type="ORF">FHS34_001914</name>
</gene>